<sequence>MMWRDTALYGDLITFTARARCRRFNRADIVIQIGSQFRVPHSHVFTLEDMTLVQARGAGFGNWAQHSDRAVSARLRRHQRTYREVDGLLAATEWAAASMREDFGVPAEKVNVIGLGGRYRETSRAAADAATRKNWEAPCFLFVGHDWERKNGPLLVRAFRRVRTELPEARLVLVGEHPRVEAPGIEDYGPLVLSDPAAQELLATLFARATCLVVPSRIEPAGLVYAEAGQVGVPSIGSDAGGAREMIGPGGIIVPVDDEYALAEAMRTLADPATARRLGALAREHAATLTWEQVAARVLRIIAPENEMSR</sequence>
<protein>
    <submittedName>
        <fullName evidence="2">Glycosyl transferase group 1</fullName>
    </submittedName>
</protein>
<dbReference type="Pfam" id="PF13692">
    <property type="entry name" value="Glyco_trans_1_4"/>
    <property type="match status" value="1"/>
</dbReference>
<keyword evidence="1 2" id="KW-0808">Transferase</keyword>
<dbReference type="SUPFAM" id="SSF53756">
    <property type="entry name" value="UDP-Glycosyltransferase/glycogen phosphorylase"/>
    <property type="match status" value="1"/>
</dbReference>
<organism evidence="2">
    <name type="scientific">Actinomyces succiniciruminis</name>
    <dbReference type="NCBI Taxonomy" id="1522002"/>
    <lineage>
        <taxon>Bacteria</taxon>
        <taxon>Bacillati</taxon>
        <taxon>Actinomycetota</taxon>
        <taxon>Actinomycetes</taxon>
        <taxon>Actinomycetales</taxon>
        <taxon>Actinomycetaceae</taxon>
        <taxon>Actinomyces</taxon>
    </lineage>
</organism>
<accession>A0A1L7RT85</accession>
<dbReference type="EMBL" id="LK995542">
    <property type="protein sequence ID" value="CED92654.1"/>
    <property type="molecule type" value="Genomic_DNA"/>
</dbReference>
<gene>
    <name evidence="2" type="ORF">AAM4_2822</name>
</gene>
<reference evidence="2" key="1">
    <citation type="submission" date="2014-07" db="EMBL/GenBank/DDBJ databases">
        <authorList>
            <person name="Zhang J.E."/>
            <person name="Yang H."/>
            <person name="Guo J."/>
            <person name="Deng Z."/>
            <person name="Luo H."/>
            <person name="Luo M."/>
            <person name="Zhao B."/>
        </authorList>
    </citation>
    <scope>NUCLEOTIDE SEQUENCE</scope>
    <source>
        <strain evidence="2">AM4</strain>
    </source>
</reference>
<dbReference type="PANTHER" id="PTHR46401">
    <property type="entry name" value="GLYCOSYLTRANSFERASE WBBK-RELATED"/>
    <property type="match status" value="1"/>
</dbReference>
<dbReference type="GO" id="GO:0009103">
    <property type="term" value="P:lipopolysaccharide biosynthetic process"/>
    <property type="evidence" value="ECO:0007669"/>
    <property type="project" value="TreeGrafter"/>
</dbReference>
<evidence type="ECO:0000256" key="1">
    <source>
        <dbReference type="ARBA" id="ARBA00022679"/>
    </source>
</evidence>
<dbReference type="Gene3D" id="3.40.50.2000">
    <property type="entry name" value="Glycogen Phosphorylase B"/>
    <property type="match status" value="1"/>
</dbReference>
<dbReference type="PANTHER" id="PTHR46401:SF2">
    <property type="entry name" value="GLYCOSYLTRANSFERASE WBBK-RELATED"/>
    <property type="match status" value="1"/>
</dbReference>
<proteinExistence type="predicted"/>
<dbReference type="CDD" id="cd03801">
    <property type="entry name" value="GT4_PimA-like"/>
    <property type="match status" value="1"/>
</dbReference>
<dbReference type="AlphaFoldDB" id="A0A1L7RT85"/>
<dbReference type="GO" id="GO:0016757">
    <property type="term" value="F:glycosyltransferase activity"/>
    <property type="evidence" value="ECO:0007669"/>
    <property type="project" value="TreeGrafter"/>
</dbReference>
<evidence type="ECO:0000313" key="2">
    <source>
        <dbReference type="EMBL" id="CED92654.1"/>
    </source>
</evidence>
<name>A0A1L7RT85_9ACTO</name>